<name>A0A3Q9FRB6_9BACT</name>
<dbReference type="Pfam" id="PF04293">
    <property type="entry name" value="SpoVR"/>
    <property type="match status" value="1"/>
</dbReference>
<dbReference type="InterPro" id="IPR007390">
    <property type="entry name" value="Spore_V_R"/>
</dbReference>
<dbReference type="KEGG" id="fll:EI427_11945"/>
<evidence type="ECO:0000313" key="3">
    <source>
        <dbReference type="Proteomes" id="UP000267268"/>
    </source>
</evidence>
<gene>
    <name evidence="2" type="ORF">EI427_11945</name>
</gene>
<dbReference type="Proteomes" id="UP000267268">
    <property type="component" value="Chromosome 1"/>
</dbReference>
<dbReference type="AlphaFoldDB" id="A0A3Q9FRB6"/>
<dbReference type="OrthoDB" id="9784270at2"/>
<dbReference type="PANTHER" id="PTHR30029:SF2">
    <property type="entry name" value="STAGE V SPORULATION PROTEIN R"/>
    <property type="match status" value="1"/>
</dbReference>
<feature type="domain" description="SpoVR protein-like N-terminal" evidence="1">
    <location>
        <begin position="3"/>
        <end position="387"/>
    </location>
</feature>
<dbReference type="InterPro" id="IPR056174">
    <property type="entry name" value="SpoVR_N"/>
</dbReference>
<reference evidence="2 3" key="1">
    <citation type="submission" date="2018-12" db="EMBL/GenBank/DDBJ databases">
        <title>Flammeovirga pectinis sp. nov., isolated from the gut of the Korean scallop, Patinopecten yessoensis.</title>
        <authorList>
            <person name="Bae J.-W."/>
            <person name="Jeong Y.-S."/>
            <person name="Kang W."/>
        </authorList>
    </citation>
    <scope>NUCLEOTIDE SEQUENCE [LARGE SCALE GENOMIC DNA]</scope>
    <source>
        <strain evidence="2 3">L12M1</strain>
    </source>
</reference>
<sequence length="466" mass="54506">MMDWTLDDLARWNDKIERVAQDCGLDYYPQEFEVCDYHDMIGYQSYVGMPSRYPHWSFGKSFEKQNTMYKLGMSGLAYEMVINSNPCLAYLMIDNPLSMQILVMAHVYGHNDFFKNNINFSHTRAELALESFKLNADRIRSYIETPNIGYEGVERILDAAHAISFHVDRNQRIVRLSEDEQKLRHFGQLNRERATWDDLKIEVDKEEEFIPTLSEDLLLFLIEHSRFLEDWEKDILRIVRDETLYFLPQMETKIMNEGWASFWHYTILHKLNLPPAMHVDFIRSHNQVIRPHLGGLNPYHIGFTLMTHLAGKKDMFEYEINNQIFDTRTIDRDASFLRRFLTQELMEELGLFEYDQNNGQVKVSNVSNDFKGWKEVRDTLIAQTGTGSIPIIKVKGIAPLSNTLQLQHEFDGRELELGYVNKTLAYISTLWSNFPVVLETNVEGKGVSCEFKNGEFSVSQNEIEDE</sequence>
<keyword evidence="3" id="KW-1185">Reference proteome</keyword>
<organism evidence="2 3">
    <name type="scientific">Flammeovirga pectinis</name>
    <dbReference type="NCBI Taxonomy" id="2494373"/>
    <lineage>
        <taxon>Bacteria</taxon>
        <taxon>Pseudomonadati</taxon>
        <taxon>Bacteroidota</taxon>
        <taxon>Cytophagia</taxon>
        <taxon>Cytophagales</taxon>
        <taxon>Flammeovirgaceae</taxon>
        <taxon>Flammeovirga</taxon>
    </lineage>
</organism>
<protein>
    <submittedName>
        <fullName evidence="2">SpoVR family protein</fullName>
    </submittedName>
</protein>
<dbReference type="EMBL" id="CP034562">
    <property type="protein sequence ID" value="AZQ62923.1"/>
    <property type="molecule type" value="Genomic_DNA"/>
</dbReference>
<accession>A0A3Q9FRB6</accession>
<evidence type="ECO:0000313" key="2">
    <source>
        <dbReference type="EMBL" id="AZQ62923.1"/>
    </source>
</evidence>
<proteinExistence type="predicted"/>
<evidence type="ECO:0000259" key="1">
    <source>
        <dbReference type="Pfam" id="PF04293"/>
    </source>
</evidence>
<dbReference type="PANTHER" id="PTHR30029">
    <property type="entry name" value="STAGE V SPORULATION PROTEIN R"/>
    <property type="match status" value="1"/>
</dbReference>